<dbReference type="EMBL" id="CP042469">
    <property type="protein sequence ID" value="QOX65222.1"/>
    <property type="molecule type" value="Genomic_DNA"/>
</dbReference>
<keyword evidence="2" id="KW-1185">Reference proteome</keyword>
<sequence length="329" mass="35822">MKTLLLNRDDVQCLLSPEEVIAAVKSSYIAYSGGQTIQPSIVSIEIPQYCGEMDVKASYSRNTEVISVKCASGFYENKKNGGLPNSMSTLLLFDGTTGFPLCILDASLITGWRTGAAGAISASLLARADSRTAAIIGTGDQARMQLRALKTVIDLHEIRLWGRSSEQMHAYWGEMAKEMGCDIHLCPSPEEAVREADIIVTTTPSSAPLIRQDWVSPGTHIIAVGADMEGKQELDPMLFQGAKIVVDSLSQCRVRGEIQNPLRLGIISEECIHGEIGQILAGEKAGREKDSEITIFDLTGMAVQDNFTAAKIYQRALALKRGTYYDFIK</sequence>
<protein>
    <submittedName>
        <fullName evidence="1">Ornithine cyclodeaminase family protein</fullName>
    </submittedName>
</protein>
<name>A0ACD1AF61_9FIRM</name>
<evidence type="ECO:0000313" key="2">
    <source>
        <dbReference type="Proteomes" id="UP000594014"/>
    </source>
</evidence>
<dbReference type="Proteomes" id="UP000594014">
    <property type="component" value="Chromosome"/>
</dbReference>
<proteinExistence type="predicted"/>
<reference evidence="1" key="1">
    <citation type="submission" date="2019-08" db="EMBL/GenBank/DDBJ databases">
        <title>Genome sequence of Clostridiales bacterium MT110.</title>
        <authorList>
            <person name="Cao J."/>
        </authorList>
    </citation>
    <scope>NUCLEOTIDE SEQUENCE</scope>
    <source>
        <strain evidence="1">MT110</strain>
    </source>
</reference>
<evidence type="ECO:0000313" key="1">
    <source>
        <dbReference type="EMBL" id="QOX65222.1"/>
    </source>
</evidence>
<organism evidence="1 2">
    <name type="scientific">Anoxybacterium hadale</name>
    <dbReference type="NCBI Taxonomy" id="3408580"/>
    <lineage>
        <taxon>Bacteria</taxon>
        <taxon>Bacillati</taxon>
        <taxon>Bacillota</taxon>
        <taxon>Clostridia</taxon>
        <taxon>Peptostreptococcales</taxon>
        <taxon>Anaerovoracaceae</taxon>
        <taxon>Anoxybacterium</taxon>
    </lineage>
</organism>
<gene>
    <name evidence="1" type="ORF">FRZ06_18625</name>
</gene>
<accession>A0ACD1AF61</accession>